<dbReference type="SUPFAM" id="SSF52091">
    <property type="entry name" value="SpoIIaa-like"/>
    <property type="match status" value="1"/>
</dbReference>
<reference evidence="2" key="2">
    <citation type="journal article" date="2011" name="Microb. Ecol.">
        <title>Taxonomic and Functional Metagenomic Profiling of the Microbial Community in the Anoxic Sediment of a Sub-saline Shallow Lake (Laguna de Carrizo, Central Spain).</title>
        <authorList>
            <person name="Ferrer M."/>
            <person name="Guazzaroni M.E."/>
            <person name="Richter M."/>
            <person name="Garcia-Salamanca A."/>
            <person name="Yarza P."/>
            <person name="Suarez-Suarez A."/>
            <person name="Solano J."/>
            <person name="Alcaide M."/>
            <person name="van Dillewijn P."/>
            <person name="Molina-Henares M.A."/>
            <person name="Lopez-Cortes N."/>
            <person name="Al-Ramahi Y."/>
            <person name="Guerrero C."/>
            <person name="Acosta A."/>
            <person name="de Eugenio L.I."/>
            <person name="Martinez V."/>
            <person name="Marques S."/>
            <person name="Rojo F."/>
            <person name="Santero E."/>
            <person name="Genilloud O."/>
            <person name="Perez-Perez J."/>
            <person name="Rossello-Mora R."/>
            <person name="Ramos J.L."/>
        </authorList>
    </citation>
    <scope>NUCLEOTIDE SEQUENCE</scope>
</reference>
<sequence length="115" mass="13220">MLLDTYRRGRFGIIKVLEDLTIHTDPGPLKRIVEDYLQKGIVKVAFSFTSRTFPSSRLMAILVTSREMLKREGGMLAIIEPSEKMIDTFNILNLAHGEYFKLVDTEDELDEVDKK</sequence>
<dbReference type="InterPro" id="IPR002645">
    <property type="entry name" value="STAS_dom"/>
</dbReference>
<accession>D9PN54</accession>
<reference evidence="2" key="1">
    <citation type="submission" date="2010-07" db="EMBL/GenBank/DDBJ databases">
        <authorList>
            <consortium name="CONSOLIDER consortium CSD2007-00005"/>
            <person name="Guazzaroni M.-E."/>
            <person name="Richter M."/>
            <person name="Garcia-Salamanca A."/>
            <person name="Yarza P."/>
            <person name="Ferrer M."/>
        </authorList>
    </citation>
    <scope>NUCLEOTIDE SEQUENCE</scope>
</reference>
<dbReference type="AlphaFoldDB" id="D9PN54"/>
<evidence type="ECO:0000313" key="2">
    <source>
        <dbReference type="EMBL" id="EFK95005.1"/>
    </source>
</evidence>
<organism evidence="2">
    <name type="scientific">sediment metagenome</name>
    <dbReference type="NCBI Taxonomy" id="749907"/>
    <lineage>
        <taxon>unclassified sequences</taxon>
        <taxon>metagenomes</taxon>
        <taxon>ecological metagenomes</taxon>
    </lineage>
</organism>
<comment type="caution">
    <text evidence="2">The sequence shown here is derived from an EMBL/GenBank/DDBJ whole genome shotgun (WGS) entry which is preliminary data.</text>
</comment>
<feature type="domain" description="STAS" evidence="1">
    <location>
        <begin position="4"/>
        <end position="108"/>
    </location>
</feature>
<dbReference type="Gene3D" id="3.30.750.24">
    <property type="entry name" value="STAS domain"/>
    <property type="match status" value="1"/>
</dbReference>
<gene>
    <name evidence="2" type="ORF">LDC_2983</name>
</gene>
<evidence type="ECO:0000259" key="1">
    <source>
        <dbReference type="Pfam" id="PF01740"/>
    </source>
</evidence>
<dbReference type="EMBL" id="ADZX01000918">
    <property type="protein sequence ID" value="EFK95005.1"/>
    <property type="molecule type" value="Genomic_DNA"/>
</dbReference>
<name>D9PN54_9ZZZZ</name>
<proteinExistence type="predicted"/>
<protein>
    <recommendedName>
        <fullName evidence="1">STAS domain-containing protein</fullName>
    </recommendedName>
</protein>
<dbReference type="InterPro" id="IPR036513">
    <property type="entry name" value="STAS_dom_sf"/>
</dbReference>
<dbReference type="Pfam" id="PF01740">
    <property type="entry name" value="STAS"/>
    <property type="match status" value="1"/>
</dbReference>